<dbReference type="PROSITE" id="PS50801">
    <property type="entry name" value="STAS"/>
    <property type="match status" value="1"/>
</dbReference>
<dbReference type="SUPFAM" id="SSF52091">
    <property type="entry name" value="SpoIIaa-like"/>
    <property type="match status" value="1"/>
</dbReference>
<organism evidence="4 5">
    <name type="scientific">Cryptosporangium japonicum</name>
    <dbReference type="NCBI Taxonomy" id="80872"/>
    <lineage>
        <taxon>Bacteria</taxon>
        <taxon>Bacillati</taxon>
        <taxon>Actinomycetota</taxon>
        <taxon>Actinomycetes</taxon>
        <taxon>Cryptosporangiales</taxon>
        <taxon>Cryptosporangiaceae</taxon>
        <taxon>Cryptosporangium</taxon>
    </lineage>
</organism>
<dbReference type="InterPro" id="IPR002645">
    <property type="entry name" value="STAS_dom"/>
</dbReference>
<evidence type="ECO:0000313" key="4">
    <source>
        <dbReference type="EMBL" id="GAA0260296.1"/>
    </source>
</evidence>
<gene>
    <name evidence="4" type="primary">bldG_2</name>
    <name evidence="4" type="ORF">GCM10009539_52170</name>
</gene>
<dbReference type="InterPro" id="IPR036513">
    <property type="entry name" value="STAS_dom_sf"/>
</dbReference>
<sequence>MRERQGRAVGARSAARSKPESFGRLRVTVDDREHYALVTVAGEVDVTTGSQLRDPLHELVEQRKHRHVVDLREVTFLDSTGLGILVSDHKRLRDRDGSLHVVVTTPGIVARVFRLTGVDRVVPLVTTIEDAEKALGLSAAGG</sequence>
<feature type="domain" description="STAS" evidence="3">
    <location>
        <begin position="25"/>
        <end position="135"/>
    </location>
</feature>
<accession>A0ABN0USW0</accession>
<evidence type="ECO:0000259" key="3">
    <source>
        <dbReference type="PROSITE" id="PS50801"/>
    </source>
</evidence>
<protein>
    <recommendedName>
        <fullName evidence="2">Anti-sigma factor antagonist</fullName>
    </recommendedName>
</protein>
<name>A0ABN0USW0_9ACTN</name>
<dbReference type="CDD" id="cd07043">
    <property type="entry name" value="STAS_anti-anti-sigma_factors"/>
    <property type="match status" value="1"/>
</dbReference>
<proteinExistence type="inferred from homology"/>
<evidence type="ECO:0000313" key="5">
    <source>
        <dbReference type="Proteomes" id="UP001500967"/>
    </source>
</evidence>
<dbReference type="RefSeq" id="WP_051571153.1">
    <property type="nucleotide sequence ID" value="NZ_BAAAGX010000020.1"/>
</dbReference>
<evidence type="ECO:0000256" key="1">
    <source>
        <dbReference type="ARBA" id="ARBA00009013"/>
    </source>
</evidence>
<dbReference type="NCBIfam" id="TIGR00377">
    <property type="entry name" value="ant_ant_sig"/>
    <property type="match status" value="1"/>
</dbReference>
<keyword evidence="5" id="KW-1185">Reference proteome</keyword>
<dbReference type="PANTHER" id="PTHR33495">
    <property type="entry name" value="ANTI-SIGMA FACTOR ANTAGONIST TM_1081-RELATED-RELATED"/>
    <property type="match status" value="1"/>
</dbReference>
<dbReference type="PANTHER" id="PTHR33495:SF2">
    <property type="entry name" value="ANTI-SIGMA FACTOR ANTAGONIST TM_1081-RELATED"/>
    <property type="match status" value="1"/>
</dbReference>
<dbReference type="InterPro" id="IPR003658">
    <property type="entry name" value="Anti-sigma_ant"/>
</dbReference>
<evidence type="ECO:0000256" key="2">
    <source>
        <dbReference type="RuleBase" id="RU003749"/>
    </source>
</evidence>
<reference evidence="4 5" key="1">
    <citation type="journal article" date="2019" name="Int. J. Syst. Evol. Microbiol.">
        <title>The Global Catalogue of Microorganisms (GCM) 10K type strain sequencing project: providing services to taxonomists for standard genome sequencing and annotation.</title>
        <authorList>
            <consortium name="The Broad Institute Genomics Platform"/>
            <consortium name="The Broad Institute Genome Sequencing Center for Infectious Disease"/>
            <person name="Wu L."/>
            <person name="Ma J."/>
        </authorList>
    </citation>
    <scope>NUCLEOTIDE SEQUENCE [LARGE SCALE GENOMIC DNA]</scope>
    <source>
        <strain evidence="4 5">JCM 10425</strain>
    </source>
</reference>
<dbReference type="Gene3D" id="3.30.750.24">
    <property type="entry name" value="STAS domain"/>
    <property type="match status" value="1"/>
</dbReference>
<comment type="similarity">
    <text evidence="1 2">Belongs to the anti-sigma-factor antagonist family.</text>
</comment>
<dbReference type="EMBL" id="BAAAGX010000020">
    <property type="protein sequence ID" value="GAA0260296.1"/>
    <property type="molecule type" value="Genomic_DNA"/>
</dbReference>
<dbReference type="Proteomes" id="UP001500967">
    <property type="component" value="Unassembled WGS sequence"/>
</dbReference>
<comment type="caution">
    <text evidence="4">The sequence shown here is derived from an EMBL/GenBank/DDBJ whole genome shotgun (WGS) entry which is preliminary data.</text>
</comment>
<dbReference type="Pfam" id="PF01740">
    <property type="entry name" value="STAS"/>
    <property type="match status" value="1"/>
</dbReference>